<reference evidence="1 2" key="1">
    <citation type="submission" date="2016-10" db="EMBL/GenBank/DDBJ databases">
        <title>Genome sequence of the basidiomycete white-rot fungus Trametes pubescens.</title>
        <authorList>
            <person name="Makela M.R."/>
            <person name="Granchi Z."/>
            <person name="Peng M."/>
            <person name="De Vries R.P."/>
            <person name="Grigoriev I."/>
            <person name="Riley R."/>
            <person name="Hilden K."/>
        </authorList>
    </citation>
    <scope>NUCLEOTIDE SEQUENCE [LARGE SCALE GENOMIC DNA]</scope>
    <source>
        <strain evidence="1 2">FBCC735</strain>
    </source>
</reference>
<dbReference type="Proteomes" id="UP000184267">
    <property type="component" value="Unassembled WGS sequence"/>
</dbReference>
<dbReference type="OrthoDB" id="2802139at2759"/>
<protein>
    <submittedName>
        <fullName evidence="1">Uncharacterized protein</fullName>
    </submittedName>
</protein>
<dbReference type="AlphaFoldDB" id="A0A1M2VDR0"/>
<sequence>MAQSDSATLSHNVPLLLPSAATGILSVPLTMLQSEWSLRHAQAHEALSDMRGHLEVRSHLYKVKDRFARGQRDNARALTMVKQVDAKINSEAERYRVAYHAMYLLSAPLGKSDWQGGLRPLLAADIRHVMQNNDGQSEGRRGLSWIWSAGTSAAVLPGPAADAQAVQGSLQESLRIEWCKARARARRWSEEVELLQEEMRRVIAYHSWASRQWQGRVSETIAHSRDYREGANAYAYRQAAIRASMRNFCERSWMFVPDWVSLGEGSTEVDS</sequence>
<proteinExistence type="predicted"/>
<gene>
    <name evidence="1" type="ORF">TRAPUB_3496</name>
</gene>
<organism evidence="1 2">
    <name type="scientific">Trametes pubescens</name>
    <name type="common">White-rot fungus</name>
    <dbReference type="NCBI Taxonomy" id="154538"/>
    <lineage>
        <taxon>Eukaryota</taxon>
        <taxon>Fungi</taxon>
        <taxon>Dikarya</taxon>
        <taxon>Basidiomycota</taxon>
        <taxon>Agaricomycotina</taxon>
        <taxon>Agaricomycetes</taxon>
        <taxon>Polyporales</taxon>
        <taxon>Polyporaceae</taxon>
        <taxon>Trametes</taxon>
    </lineage>
</organism>
<dbReference type="OMA" id="EEEMCHT"/>
<dbReference type="EMBL" id="MNAD01001404">
    <property type="protein sequence ID" value="OJT05678.1"/>
    <property type="molecule type" value="Genomic_DNA"/>
</dbReference>
<dbReference type="STRING" id="154538.A0A1M2VDR0"/>
<evidence type="ECO:0000313" key="2">
    <source>
        <dbReference type="Proteomes" id="UP000184267"/>
    </source>
</evidence>
<name>A0A1M2VDR0_TRAPU</name>
<comment type="caution">
    <text evidence="1">The sequence shown here is derived from an EMBL/GenBank/DDBJ whole genome shotgun (WGS) entry which is preliminary data.</text>
</comment>
<accession>A0A1M2VDR0</accession>
<keyword evidence="2" id="KW-1185">Reference proteome</keyword>
<evidence type="ECO:0000313" key="1">
    <source>
        <dbReference type="EMBL" id="OJT05678.1"/>
    </source>
</evidence>